<dbReference type="GO" id="GO:0012505">
    <property type="term" value="C:endomembrane system"/>
    <property type="evidence" value="ECO:0007669"/>
    <property type="project" value="UniProtKB-SubCell"/>
</dbReference>
<feature type="transmembrane region" description="Helical" evidence="8">
    <location>
        <begin position="89"/>
        <end position="113"/>
    </location>
</feature>
<evidence type="ECO:0000313" key="9">
    <source>
        <dbReference type="EMBL" id="QPG76275.1"/>
    </source>
</evidence>
<gene>
    <name evidence="9" type="ORF">FOA43_003661</name>
</gene>
<dbReference type="InterPro" id="IPR003492">
    <property type="entry name" value="Battenin_disease_Cln3"/>
</dbReference>
<dbReference type="GO" id="GO:0051453">
    <property type="term" value="P:regulation of intracellular pH"/>
    <property type="evidence" value="ECO:0007669"/>
    <property type="project" value="TreeGrafter"/>
</dbReference>
<organism evidence="9 10">
    <name type="scientific">Eeniella nana</name>
    <name type="common">Yeast</name>
    <name type="synonym">Brettanomyces nanus</name>
    <dbReference type="NCBI Taxonomy" id="13502"/>
    <lineage>
        <taxon>Eukaryota</taxon>
        <taxon>Fungi</taxon>
        <taxon>Dikarya</taxon>
        <taxon>Ascomycota</taxon>
        <taxon>Saccharomycotina</taxon>
        <taxon>Pichiomycetes</taxon>
        <taxon>Pichiales</taxon>
        <taxon>Pichiaceae</taxon>
        <taxon>Brettanomyces</taxon>
    </lineage>
</organism>
<dbReference type="PANTHER" id="PTHR10981">
    <property type="entry name" value="BATTENIN"/>
    <property type="match status" value="1"/>
</dbReference>
<dbReference type="GeneID" id="62197061"/>
<keyword evidence="10" id="KW-1185">Reference proteome</keyword>
<proteinExistence type="inferred from homology"/>
<evidence type="ECO:0000256" key="7">
    <source>
        <dbReference type="ARBA" id="ARBA00023136"/>
    </source>
</evidence>
<evidence type="ECO:0000256" key="2">
    <source>
        <dbReference type="ARBA" id="ARBA00007467"/>
    </source>
</evidence>
<dbReference type="Pfam" id="PF02487">
    <property type="entry name" value="CLN3"/>
    <property type="match status" value="1"/>
</dbReference>
<keyword evidence="6 8" id="KW-1133">Transmembrane helix</keyword>
<evidence type="ECO:0000256" key="3">
    <source>
        <dbReference type="ARBA" id="ARBA00022448"/>
    </source>
</evidence>
<feature type="transmembrane region" description="Helical" evidence="8">
    <location>
        <begin position="12"/>
        <end position="33"/>
    </location>
</feature>
<evidence type="ECO:0000256" key="5">
    <source>
        <dbReference type="ARBA" id="ARBA00022970"/>
    </source>
</evidence>
<dbReference type="OrthoDB" id="5965864at2759"/>
<dbReference type="EMBL" id="CP064815">
    <property type="protein sequence ID" value="QPG76275.1"/>
    <property type="molecule type" value="Genomic_DNA"/>
</dbReference>
<comment type="subcellular location">
    <subcellularLocation>
        <location evidence="1">Endomembrane system</location>
        <topology evidence="1">Multi-pass membrane protein</topology>
    </subcellularLocation>
    <subcellularLocation>
        <location evidence="8">Vacuole membrane</location>
        <topology evidence="8">Multi-pass membrane protein</topology>
    </subcellularLocation>
</comment>
<keyword evidence="3" id="KW-0813">Transport</keyword>
<dbReference type="PANTHER" id="PTHR10981:SF0">
    <property type="entry name" value="BATTENIN"/>
    <property type="match status" value="1"/>
</dbReference>
<reference evidence="9" key="1">
    <citation type="submission" date="2020-10" db="EMBL/GenBank/DDBJ databases">
        <authorList>
            <person name="Roach M.J.R."/>
        </authorList>
    </citation>
    <scope>NUCLEOTIDE SEQUENCE</scope>
    <source>
        <strain evidence="9">CBS 1945</strain>
    </source>
</reference>
<dbReference type="GO" id="GO:0006865">
    <property type="term" value="P:amino acid transport"/>
    <property type="evidence" value="ECO:0007669"/>
    <property type="project" value="UniProtKB-KW"/>
</dbReference>
<feature type="transmembrane region" description="Helical" evidence="8">
    <location>
        <begin position="381"/>
        <end position="400"/>
    </location>
</feature>
<dbReference type="GO" id="GO:0005774">
    <property type="term" value="C:vacuolar membrane"/>
    <property type="evidence" value="ECO:0007669"/>
    <property type="project" value="UniProtKB-SubCell"/>
</dbReference>
<keyword evidence="8" id="KW-0926">Vacuole</keyword>
<dbReference type="PRINTS" id="PR01315">
    <property type="entry name" value="BATTENIN"/>
</dbReference>
<keyword evidence="5" id="KW-0029">Amino-acid transport</keyword>
<feature type="transmembrane region" description="Helical" evidence="8">
    <location>
        <begin position="155"/>
        <end position="173"/>
    </location>
</feature>
<feature type="transmembrane region" description="Helical" evidence="8">
    <location>
        <begin position="67"/>
        <end position="83"/>
    </location>
</feature>
<evidence type="ECO:0000256" key="6">
    <source>
        <dbReference type="ARBA" id="ARBA00022989"/>
    </source>
</evidence>
<feature type="transmembrane region" description="Helical" evidence="8">
    <location>
        <begin position="125"/>
        <end position="149"/>
    </location>
</feature>
<evidence type="ECO:0000313" key="10">
    <source>
        <dbReference type="Proteomes" id="UP000662931"/>
    </source>
</evidence>
<accession>A0A875S7M3</accession>
<dbReference type="InterPro" id="IPR036259">
    <property type="entry name" value="MFS_trans_sf"/>
</dbReference>
<keyword evidence="7 8" id="KW-0472">Membrane</keyword>
<name>A0A875S7M3_EENNA</name>
<comment type="similarity">
    <text evidence="2 8">Belongs to the battenin family.</text>
</comment>
<sequence>MSSVQIFSSFWLFGLINNVLYVVILSAAVDLVGPTAPKAIVLMADVLPSFICKLTAPFYIQIIPYHVRIWILAGLSGTGMLIISLVDSLTLSLCGIVLASVSSGLGEITFLQLTHYYTDISLHGWSSGTGGAGLIGSFVFMLLTTIIGISPRTTLLIFSIVPCVLVAAFFLMLPSRSRLVRNCPASNEEIQHIFCPTVPIGSTQDISPDALPIIRGEAEDGAEEMTKYEHRTFKDHILVTVERIKPYFVPYMGPLFTVYMAEYIINQGISPTLLFPLKDMPFAHFRDAYVTYSTLYQTGVFISRSSGALVKLDHLYIPSLLQVVNLLACVLQSMFMWLPNIYLVFLLVFYEGLLGGLSYVNTFRAVAERTDISEREFAMGCVGMSDSGGIVVAAIFSMFLEPSLCSYQVSNGRPWCSLQ</sequence>
<evidence type="ECO:0000256" key="4">
    <source>
        <dbReference type="ARBA" id="ARBA00022692"/>
    </source>
</evidence>
<keyword evidence="4 8" id="KW-0812">Transmembrane</keyword>
<dbReference type="SUPFAM" id="SSF103473">
    <property type="entry name" value="MFS general substrate transporter"/>
    <property type="match status" value="1"/>
</dbReference>
<evidence type="ECO:0000256" key="1">
    <source>
        <dbReference type="ARBA" id="ARBA00004127"/>
    </source>
</evidence>
<dbReference type="KEGG" id="bnn:FOA43_003661"/>
<dbReference type="AlphaFoldDB" id="A0A875S7M3"/>
<evidence type="ECO:0000256" key="8">
    <source>
        <dbReference type="RuleBase" id="RU361113"/>
    </source>
</evidence>
<dbReference type="RefSeq" id="XP_038779840.1">
    <property type="nucleotide sequence ID" value="XM_038923912.1"/>
</dbReference>
<dbReference type="Proteomes" id="UP000662931">
    <property type="component" value="Chromosome 4"/>
</dbReference>
<dbReference type="InterPro" id="IPR018460">
    <property type="entry name" value="Battenin_disease_Cln3_subgr"/>
</dbReference>
<dbReference type="PIRSF" id="PIRSF015974">
    <property type="entry name" value="CLN3_BTN1"/>
    <property type="match status" value="1"/>
</dbReference>
<protein>
    <recommendedName>
        <fullName evidence="8">Protein BTN</fullName>
    </recommendedName>
</protein>
<feature type="transmembrane region" description="Helical" evidence="8">
    <location>
        <begin position="341"/>
        <end position="360"/>
    </location>
</feature>